<reference evidence="11" key="1">
    <citation type="submission" date="2019-11" db="EMBL/GenBank/DDBJ databases">
        <title>Microbial mats filling the niche in hypersaline microbial mats.</title>
        <authorList>
            <person name="Wong H.L."/>
            <person name="Macleod F.I."/>
            <person name="White R.A. III"/>
            <person name="Burns B.P."/>
        </authorList>
    </citation>
    <scope>NUCLEOTIDE SEQUENCE</scope>
    <source>
        <strain evidence="11">Bin_327</strain>
    </source>
</reference>
<dbReference type="NCBIfam" id="TIGR04183">
    <property type="entry name" value="Por_Secre_tail"/>
    <property type="match status" value="1"/>
</dbReference>
<feature type="active site" description="Proton donor/acceptor" evidence="8">
    <location>
        <position position="368"/>
    </location>
</feature>
<dbReference type="PROSITE" id="PS00133">
    <property type="entry name" value="CARBOXYPEPT_ZN_2"/>
    <property type="match status" value="1"/>
</dbReference>
<dbReference type="PANTHER" id="PTHR11705:SF143">
    <property type="entry name" value="SLL0236 PROTEIN"/>
    <property type="match status" value="1"/>
</dbReference>
<evidence type="ECO:0000313" key="12">
    <source>
        <dbReference type="Proteomes" id="UP000630660"/>
    </source>
</evidence>
<keyword evidence="4" id="KW-0479">Metal-binding</keyword>
<evidence type="ECO:0000259" key="10">
    <source>
        <dbReference type="PROSITE" id="PS52035"/>
    </source>
</evidence>
<keyword evidence="6" id="KW-0862">Zinc</keyword>
<organism evidence="11 12">
    <name type="scientific">candidate division WOR-3 bacterium</name>
    <dbReference type="NCBI Taxonomy" id="2052148"/>
    <lineage>
        <taxon>Bacteria</taxon>
        <taxon>Bacteria division WOR-3</taxon>
    </lineage>
</organism>
<feature type="domain" description="Peptidase M14" evidence="10">
    <location>
        <begin position="98"/>
        <end position="397"/>
    </location>
</feature>
<dbReference type="Pfam" id="PF20773">
    <property type="entry name" value="InhA-like_MAM"/>
    <property type="match status" value="1"/>
</dbReference>
<comment type="similarity">
    <text evidence="2 8">Belongs to the peptidase M14 family.</text>
</comment>
<evidence type="ECO:0000256" key="8">
    <source>
        <dbReference type="PROSITE-ProRule" id="PRU01379"/>
    </source>
</evidence>
<keyword evidence="7" id="KW-0482">Metalloprotease</keyword>
<gene>
    <name evidence="11" type="ORF">GF359_10685</name>
</gene>
<dbReference type="PRINTS" id="PR00765">
    <property type="entry name" value="CRBOXYPTASEA"/>
</dbReference>
<dbReference type="Pfam" id="PF00246">
    <property type="entry name" value="Peptidase_M14"/>
    <property type="match status" value="1"/>
</dbReference>
<evidence type="ECO:0000256" key="7">
    <source>
        <dbReference type="ARBA" id="ARBA00023049"/>
    </source>
</evidence>
<dbReference type="Gene3D" id="3.40.630.10">
    <property type="entry name" value="Zn peptidases"/>
    <property type="match status" value="1"/>
</dbReference>
<dbReference type="InterPro" id="IPR000834">
    <property type="entry name" value="Peptidase_M14"/>
</dbReference>
<keyword evidence="3" id="KW-0645">Protease</keyword>
<dbReference type="EMBL" id="WJKJ01000351">
    <property type="protein sequence ID" value="MBD3365667.1"/>
    <property type="molecule type" value="Genomic_DNA"/>
</dbReference>
<dbReference type="PROSITE" id="PS52035">
    <property type="entry name" value="PEPTIDASE_M14"/>
    <property type="match status" value="1"/>
</dbReference>
<dbReference type="GO" id="GO:0008270">
    <property type="term" value="F:zinc ion binding"/>
    <property type="evidence" value="ECO:0007669"/>
    <property type="project" value="InterPro"/>
</dbReference>
<name>A0A9D5QE22_UNCW3</name>
<proteinExistence type="inferred from homology"/>
<comment type="cofactor">
    <cofactor evidence="1">
        <name>Zn(2+)</name>
        <dbReference type="ChEBI" id="CHEBI:29105"/>
    </cofactor>
</comment>
<dbReference type="CDD" id="cd03859">
    <property type="entry name" value="M14_CPT"/>
    <property type="match status" value="1"/>
</dbReference>
<feature type="region of interest" description="Disordered" evidence="9">
    <location>
        <begin position="224"/>
        <end position="243"/>
    </location>
</feature>
<dbReference type="SMART" id="SM00631">
    <property type="entry name" value="Zn_pept"/>
    <property type="match status" value="1"/>
</dbReference>
<evidence type="ECO:0000256" key="5">
    <source>
        <dbReference type="ARBA" id="ARBA00022801"/>
    </source>
</evidence>
<dbReference type="PANTHER" id="PTHR11705">
    <property type="entry name" value="PROTEASE FAMILY M14 CARBOXYPEPTIDASE A,B"/>
    <property type="match status" value="1"/>
</dbReference>
<protein>
    <submittedName>
        <fullName evidence="11">T9SS type A sorting domain-containing protein</fullName>
    </submittedName>
</protein>
<dbReference type="GO" id="GO:0005615">
    <property type="term" value="C:extracellular space"/>
    <property type="evidence" value="ECO:0007669"/>
    <property type="project" value="TreeGrafter"/>
</dbReference>
<dbReference type="SUPFAM" id="SSF53187">
    <property type="entry name" value="Zn-dependent exopeptidases"/>
    <property type="match status" value="1"/>
</dbReference>
<keyword evidence="5" id="KW-0378">Hydrolase</keyword>
<evidence type="ECO:0000313" key="11">
    <source>
        <dbReference type="EMBL" id="MBD3365667.1"/>
    </source>
</evidence>
<dbReference type="GO" id="GO:0006508">
    <property type="term" value="P:proteolysis"/>
    <property type="evidence" value="ECO:0007669"/>
    <property type="project" value="UniProtKB-KW"/>
</dbReference>
<sequence>MWRIMKGAVLRLIVGILLAGAMYAGGWHQIEVDVSGGAPSELSGFEPIFIEPGSVARFIVTDKALEELGSSGIEYEVTRYNLADYYSAKMSAEEGFGDYYTLSETAAIFDSLRQQYSNLISERIILPNDSLGDTTWDGNHVWAVKISDNVGADEAEPEVLYTGIHHAREPIGANICAEWARWLLDGYGDDPVATYLVDEREIWIVPVVNPDGYLYNELTNPGGGGMHRKNRRPTGGGNPGVDPNRNYPYMWGLDDEGSSPYIGDDTYRGPSPGSEPEIQSVMNLCKSREFVTALNFHSYSNLFLYPYGFKNEKCPDSIAYYRWGETATRESKYSVIAGFELYPTNGGSDDWMYDETEGKNRIFAVTPEVGDDFWEEWKIDEQVEENIPLLISTAKAAGKYPELEWIEWVDEDGDGNISADENVELIVGIRNMSVRDESGNIELNLESADSRLQLLTSTASIPSLQPQGSGNNSSNPLSMTVLTDTSDISLNLIVTAGEEEYIYHLILPLGSYRVLIADDFETVDSTKWDTDWLITTEEAHSGDGSLTDSPWSDSQDKSKWDSTKYVLRTREPLDLSEMSSCFLSFWTIYEMEKGWDWCVLDILSEGEARQTLRRFSGFNDSWHRVRFDLSRFCGIGEIELRLKLQTDYRVHEDGFYLDDLKLEAYEAKTFPGLYELVDTRPVFSVDPGVTKGYVNVKGPQGRRLSLELFDASGRRITETGCTTPFEWDLREVTPGLASGVYFVNLVYDEGKTSTKIVLTD</sequence>
<dbReference type="InterPro" id="IPR057247">
    <property type="entry name" value="CARBOXYPEPT_ZN_2"/>
</dbReference>
<evidence type="ECO:0000256" key="2">
    <source>
        <dbReference type="ARBA" id="ARBA00005988"/>
    </source>
</evidence>
<dbReference type="AlphaFoldDB" id="A0A9D5QE22"/>
<dbReference type="GO" id="GO:0004181">
    <property type="term" value="F:metallocarboxypeptidase activity"/>
    <property type="evidence" value="ECO:0007669"/>
    <property type="project" value="InterPro"/>
</dbReference>
<evidence type="ECO:0000256" key="3">
    <source>
        <dbReference type="ARBA" id="ARBA00022670"/>
    </source>
</evidence>
<evidence type="ECO:0000256" key="9">
    <source>
        <dbReference type="SAM" id="MobiDB-lite"/>
    </source>
</evidence>
<evidence type="ECO:0000256" key="1">
    <source>
        <dbReference type="ARBA" id="ARBA00001947"/>
    </source>
</evidence>
<evidence type="ECO:0000256" key="6">
    <source>
        <dbReference type="ARBA" id="ARBA00022833"/>
    </source>
</evidence>
<accession>A0A9D5QE22</accession>
<comment type="caution">
    <text evidence="11">The sequence shown here is derived from an EMBL/GenBank/DDBJ whole genome shotgun (WGS) entry which is preliminary data.</text>
</comment>
<evidence type="ECO:0000256" key="4">
    <source>
        <dbReference type="ARBA" id="ARBA00022723"/>
    </source>
</evidence>
<dbReference type="InterPro" id="IPR033810">
    <property type="entry name" value="Carboxypeptidase_T"/>
</dbReference>
<dbReference type="InterPro" id="IPR026444">
    <property type="entry name" value="Secre_tail"/>
</dbReference>
<dbReference type="Proteomes" id="UP000630660">
    <property type="component" value="Unassembled WGS sequence"/>
</dbReference>